<feature type="domain" description="Nudix hydrolase" evidence="3">
    <location>
        <begin position="19"/>
        <end position="152"/>
    </location>
</feature>
<gene>
    <name evidence="4" type="ORF">KIM372_11370</name>
</gene>
<dbReference type="PANTHER" id="PTHR43046:SF16">
    <property type="entry name" value="ADP-RIBOSE PYROPHOSPHATASE YJHB-RELATED"/>
    <property type="match status" value="1"/>
</dbReference>
<evidence type="ECO:0000256" key="2">
    <source>
        <dbReference type="ARBA" id="ARBA00022801"/>
    </source>
</evidence>
<dbReference type="InterPro" id="IPR015797">
    <property type="entry name" value="NUDIX_hydrolase-like_dom_sf"/>
</dbReference>
<proteinExistence type="predicted"/>
<keyword evidence="5" id="KW-1185">Reference proteome</keyword>
<dbReference type="SUPFAM" id="SSF55811">
    <property type="entry name" value="Nudix"/>
    <property type="match status" value="1"/>
</dbReference>
<dbReference type="Gene3D" id="3.90.79.10">
    <property type="entry name" value="Nucleoside Triphosphate Pyrophosphohydrolase"/>
    <property type="match status" value="1"/>
</dbReference>
<evidence type="ECO:0000256" key="1">
    <source>
        <dbReference type="ARBA" id="ARBA00001946"/>
    </source>
</evidence>
<reference evidence="4 5" key="1">
    <citation type="journal article" date="2023" name="Microbiol. Spectr.">
        <title>Symbiosis of Carpenter Bees with Uncharacterized Lactic Acid Bacteria Showing NAD Auxotrophy.</title>
        <authorList>
            <person name="Kawasaki S."/>
            <person name="Ozawa K."/>
            <person name="Mori T."/>
            <person name="Yamamoto A."/>
            <person name="Ito M."/>
            <person name="Ohkuma M."/>
            <person name="Sakamoto M."/>
            <person name="Matsutani M."/>
        </authorList>
    </citation>
    <scope>NUCLEOTIDE SEQUENCE [LARGE SCALE GENOMIC DNA]</scope>
    <source>
        <strain evidence="4 5">Kim37-2</strain>
    </source>
</reference>
<comment type="cofactor">
    <cofactor evidence="1">
        <name>Mg(2+)</name>
        <dbReference type="ChEBI" id="CHEBI:18420"/>
    </cofactor>
</comment>
<protein>
    <submittedName>
        <fullName evidence="4">ADP-ribose pyrophosphatase</fullName>
    </submittedName>
</protein>
<dbReference type="PANTHER" id="PTHR43046">
    <property type="entry name" value="GDP-MANNOSE MANNOSYL HYDROLASE"/>
    <property type="match status" value="1"/>
</dbReference>
<dbReference type="Pfam" id="PF00293">
    <property type="entry name" value="NUDIX"/>
    <property type="match status" value="1"/>
</dbReference>
<sequence length="181" mass="19799">MTTPQFILDLRQSVGHTLLWLNGITAYVVREDGRILLGRRSDTGEWAMVYGINEPGEEPADTTAREVKEETGVDVIVTDLVSIKSSNKPIVYANGDQTMYMDMSFICKPDPAGNIEPFVGDDESLSVGWFDPSNLPQPLAASTLERLELIHQYLANASHGDRHALFFGGQGSQDAPSSQTA</sequence>
<evidence type="ECO:0000259" key="3">
    <source>
        <dbReference type="PROSITE" id="PS51462"/>
    </source>
</evidence>
<evidence type="ECO:0000313" key="4">
    <source>
        <dbReference type="EMBL" id="BDR53230.1"/>
    </source>
</evidence>
<dbReference type="EMBL" id="AP026798">
    <property type="protein sequence ID" value="BDR53230.1"/>
    <property type="molecule type" value="Genomic_DNA"/>
</dbReference>
<evidence type="ECO:0000313" key="5">
    <source>
        <dbReference type="Proteomes" id="UP001321766"/>
    </source>
</evidence>
<dbReference type="Proteomes" id="UP001321766">
    <property type="component" value="Chromosome"/>
</dbReference>
<dbReference type="InterPro" id="IPR000086">
    <property type="entry name" value="NUDIX_hydrolase_dom"/>
</dbReference>
<accession>A0ABN6SE97</accession>
<organism evidence="4 5">
    <name type="scientific">Bombiscardovia nodaiensis</name>
    <dbReference type="NCBI Taxonomy" id="2932181"/>
    <lineage>
        <taxon>Bacteria</taxon>
        <taxon>Bacillati</taxon>
        <taxon>Actinomycetota</taxon>
        <taxon>Actinomycetes</taxon>
        <taxon>Bifidobacteriales</taxon>
        <taxon>Bifidobacteriaceae</taxon>
        <taxon>Bombiscardovia</taxon>
    </lineage>
</organism>
<name>A0ABN6SE97_9BIFI</name>
<keyword evidence="2" id="KW-0378">Hydrolase</keyword>
<dbReference type="PROSITE" id="PS51462">
    <property type="entry name" value="NUDIX"/>
    <property type="match status" value="1"/>
</dbReference>
<dbReference type="CDD" id="cd18879">
    <property type="entry name" value="NUDIX_Hydrolase"/>
    <property type="match status" value="1"/>
</dbReference>